<accession>A0ABZ3C6D1</accession>
<name>A0ABZ3C6D1_9ACTN</name>
<dbReference type="PROSITE" id="PS00356">
    <property type="entry name" value="HTH_LACI_1"/>
    <property type="match status" value="1"/>
</dbReference>
<dbReference type="SMART" id="SM00354">
    <property type="entry name" value="HTH_LACI"/>
    <property type="match status" value="1"/>
</dbReference>
<dbReference type="RefSeq" id="WP_232547364.1">
    <property type="nucleotide sequence ID" value="NZ_CP115965.1"/>
</dbReference>
<evidence type="ECO:0000313" key="5">
    <source>
        <dbReference type="EMBL" id="WZW98101.1"/>
    </source>
</evidence>
<dbReference type="Proteomes" id="UP001434337">
    <property type="component" value="Chromosome"/>
</dbReference>
<dbReference type="GO" id="GO:0003677">
    <property type="term" value="F:DNA binding"/>
    <property type="evidence" value="ECO:0007669"/>
    <property type="project" value="UniProtKB-KW"/>
</dbReference>
<dbReference type="InterPro" id="IPR028082">
    <property type="entry name" value="Peripla_BP_I"/>
</dbReference>
<dbReference type="PANTHER" id="PTHR30146">
    <property type="entry name" value="LACI-RELATED TRANSCRIPTIONAL REPRESSOR"/>
    <property type="match status" value="1"/>
</dbReference>
<dbReference type="EMBL" id="CP115965">
    <property type="protein sequence ID" value="WZW98101.1"/>
    <property type="molecule type" value="Genomic_DNA"/>
</dbReference>
<dbReference type="CDD" id="cd01392">
    <property type="entry name" value="HTH_LacI"/>
    <property type="match status" value="1"/>
</dbReference>
<evidence type="ECO:0000256" key="3">
    <source>
        <dbReference type="ARBA" id="ARBA00023163"/>
    </source>
</evidence>
<gene>
    <name evidence="5" type="ORF">PCC79_14580</name>
</gene>
<dbReference type="PANTHER" id="PTHR30146:SF153">
    <property type="entry name" value="LACTOSE OPERON REPRESSOR"/>
    <property type="match status" value="1"/>
</dbReference>
<dbReference type="InterPro" id="IPR000843">
    <property type="entry name" value="HTH_LacI"/>
</dbReference>
<dbReference type="SUPFAM" id="SSF47413">
    <property type="entry name" value="lambda repressor-like DNA-binding domains"/>
    <property type="match status" value="1"/>
</dbReference>
<dbReference type="Pfam" id="PF13377">
    <property type="entry name" value="Peripla_BP_3"/>
    <property type="match status" value="1"/>
</dbReference>
<evidence type="ECO:0000259" key="4">
    <source>
        <dbReference type="PROSITE" id="PS50932"/>
    </source>
</evidence>
<dbReference type="SUPFAM" id="SSF53822">
    <property type="entry name" value="Periplasmic binding protein-like I"/>
    <property type="match status" value="1"/>
</dbReference>
<evidence type="ECO:0000256" key="2">
    <source>
        <dbReference type="ARBA" id="ARBA00023125"/>
    </source>
</evidence>
<keyword evidence="1" id="KW-0805">Transcription regulation</keyword>
<keyword evidence="2 5" id="KW-0238">DNA-binding</keyword>
<organism evidence="5 6">
    <name type="scientific">Propioniciclava soli</name>
    <dbReference type="NCBI Taxonomy" id="2775081"/>
    <lineage>
        <taxon>Bacteria</taxon>
        <taxon>Bacillati</taxon>
        <taxon>Actinomycetota</taxon>
        <taxon>Actinomycetes</taxon>
        <taxon>Propionibacteriales</taxon>
        <taxon>Propionibacteriaceae</taxon>
        <taxon>Propioniciclava</taxon>
    </lineage>
</organism>
<keyword evidence="3" id="KW-0804">Transcription</keyword>
<dbReference type="Gene3D" id="1.10.260.40">
    <property type="entry name" value="lambda repressor-like DNA-binding domains"/>
    <property type="match status" value="1"/>
</dbReference>
<proteinExistence type="predicted"/>
<dbReference type="Pfam" id="PF00356">
    <property type="entry name" value="LacI"/>
    <property type="match status" value="1"/>
</dbReference>
<protein>
    <submittedName>
        <fullName evidence="5">LacI family DNA-binding transcriptional regulator</fullName>
    </submittedName>
</protein>
<feature type="domain" description="HTH lacI-type" evidence="4">
    <location>
        <begin position="6"/>
        <end position="49"/>
    </location>
</feature>
<dbReference type="Gene3D" id="3.40.50.2300">
    <property type="match status" value="2"/>
</dbReference>
<dbReference type="PROSITE" id="PS50932">
    <property type="entry name" value="HTH_LACI_2"/>
    <property type="match status" value="1"/>
</dbReference>
<evidence type="ECO:0000256" key="1">
    <source>
        <dbReference type="ARBA" id="ARBA00023015"/>
    </source>
</evidence>
<dbReference type="InterPro" id="IPR010982">
    <property type="entry name" value="Lambda_DNA-bd_dom_sf"/>
</dbReference>
<dbReference type="InterPro" id="IPR046335">
    <property type="entry name" value="LacI/GalR-like_sensor"/>
</dbReference>
<reference evidence="5 6" key="1">
    <citation type="journal article" date="2023" name="Environ Microbiome">
        <title>A coral-associated actinobacterium mitigates coral bleaching under heat stress.</title>
        <authorList>
            <person name="Li J."/>
            <person name="Zou Y."/>
            <person name="Li Q."/>
            <person name="Zhang J."/>
            <person name="Bourne D.G."/>
            <person name="Lyu Y."/>
            <person name="Liu C."/>
            <person name="Zhang S."/>
        </authorList>
    </citation>
    <scope>NUCLEOTIDE SEQUENCE [LARGE SCALE GENOMIC DNA]</scope>
    <source>
        <strain evidence="5 6">SCSIO 13291</strain>
    </source>
</reference>
<sequence length="329" mass="34137">MNHAKARLVDLAHAAGVSTATVSRVLNGKPGVRSDTRDAVHAAAAALHYPLERPTRRPGPVAIMTGELSNPSFAAFAEMADTLLYSAGVPNFVCPAGPSGTSEEQHLETLLTMDIAGIISISGMPANNTLPVEPYERVLEAGIPTVFINSPSEQLEAGFFSCSDAEAVASSVAHLRSLGHTRIGLAVGPDRFLPARRKVAAFRALGFGADSVAMTQFTAEGGQVATGRLVASGHTAIVCGSDLMALGAVREARVRGLGVPEDLSVVGFDDSPLMAFTEPALTTVRQPVGAITSAAVAALLRAMDGTPLDTTEVLFHPDLIIRRSTAPAP</sequence>
<keyword evidence="6" id="KW-1185">Reference proteome</keyword>
<evidence type="ECO:0000313" key="6">
    <source>
        <dbReference type="Proteomes" id="UP001434337"/>
    </source>
</evidence>